<reference evidence="7 8" key="1">
    <citation type="journal article" date="2010" name="ISME J.">
        <title>Fine-scale evolution: genomic, phenotypic and ecological differentiation in two coexisting Salinibacter ruber strains.</title>
        <authorList>
            <person name="Pena A."/>
            <person name="Teeling H."/>
            <person name="Huerta-Cepas J."/>
            <person name="Santos F."/>
            <person name="Yarza P."/>
            <person name="Brito-Echeverria J."/>
            <person name="Lucio M."/>
            <person name="Schmitt-Kopplin P."/>
            <person name="Meseguer I."/>
            <person name="Schenowitz C."/>
            <person name="Dossat C."/>
            <person name="Barbe V."/>
            <person name="Dopazo J."/>
            <person name="Rossello-Mora R."/>
            <person name="Schuler M."/>
            <person name="Glockner F.O."/>
            <person name="Amann R."/>
            <person name="Gabaldon T."/>
            <person name="Anton J."/>
        </authorList>
    </citation>
    <scope>NUCLEOTIDE SEQUENCE [LARGE SCALE GENOMIC DNA]</scope>
    <source>
        <strain evidence="7 8">M8</strain>
    </source>
</reference>
<feature type="transmembrane region" description="Helical" evidence="6">
    <location>
        <begin position="352"/>
        <end position="374"/>
    </location>
</feature>
<feature type="transmembrane region" description="Helical" evidence="6">
    <location>
        <begin position="120"/>
        <end position="137"/>
    </location>
</feature>
<keyword evidence="3 6" id="KW-0812">Transmembrane</keyword>
<dbReference type="SUPFAM" id="SSF161070">
    <property type="entry name" value="SNF-like"/>
    <property type="match status" value="1"/>
</dbReference>
<feature type="transmembrane region" description="Helical" evidence="6">
    <location>
        <begin position="194"/>
        <end position="222"/>
    </location>
</feature>
<keyword evidence="4 6" id="KW-1133">Transmembrane helix</keyword>
<dbReference type="InterPro" id="IPR037272">
    <property type="entry name" value="SNS_sf"/>
</dbReference>
<protein>
    <submittedName>
        <fullName evidence="7">Sodium-and chloride-dependent transporter</fullName>
    </submittedName>
</protein>
<dbReference type="EMBL" id="FP565814">
    <property type="protein sequence ID" value="CBH24012.1"/>
    <property type="molecule type" value="Genomic_DNA"/>
</dbReference>
<keyword evidence="2" id="KW-0813">Transport</keyword>
<dbReference type="PANTHER" id="PTHR42948:SF1">
    <property type="entry name" value="TRANSPORTER"/>
    <property type="match status" value="1"/>
</dbReference>
<dbReference type="HOGENOM" id="CLU_006855_3_0_10"/>
<comment type="subcellular location">
    <subcellularLocation>
        <location evidence="1">Membrane</location>
        <topology evidence="1">Multi-pass membrane protein</topology>
    </subcellularLocation>
</comment>
<gene>
    <name evidence="7" type="ordered locus">SRM_01091</name>
</gene>
<dbReference type="PANTHER" id="PTHR42948">
    <property type="entry name" value="TRANSPORTER"/>
    <property type="match status" value="1"/>
</dbReference>
<dbReference type="AlphaFoldDB" id="D5H7K7"/>
<evidence type="ECO:0000256" key="4">
    <source>
        <dbReference type="ARBA" id="ARBA00022989"/>
    </source>
</evidence>
<sequence length="561" mass="60082">MGRRRRPGRIADRRRTRDGAMGRPCLAGGNQIRLPRYDPDRAGRRPALRRAVTCIAGRPPLLGPHPAPDCDHVRHLLTSSGDERAESVLAGCFSSPFYKPTRRLPMSTTSTDREQWSSQIGFVLAAAGSAIGLGNIWRFPYLAGEGGGGAFVLIYLLCILFIGMPYLFGELSLGRNSQKNPVGAIKSITGGGSAWIVVGGFCVLAGFVILSYYSVVAGWAVGYAVKDVLAPTMGFEAFAASPWLNVGLVAFFLLLTLLVVVGGVEKGIERWAKILLPVLFVLILLVIVRAVTLDGAAEGLRFYLVPDFSEITFDLVIAALGQAFFTLSLGMGAMITYGSYLPKREDIAMSGGYVVLFNTMIALMAGFMIFPALFAMGADPATGPALVFVVLPEVFAQMPLGGIVEFLFFLLLSIAALTSSISLLEVVVSYFVDEKNWSRRKSVLIIGVITFLMALPSALSFGAVGAFSDLSYLFGEGGLFGQNNVLGVLDYLIGSAGLAVGAFFLSVFIGWVWGADRAADELRQGSSTLADGFLGVWIFGMRYIIPVVVFGIVMGYLTGTL</sequence>
<dbReference type="PROSITE" id="PS50267">
    <property type="entry name" value="NA_NEUROTRAN_SYMP_3"/>
    <property type="match status" value="1"/>
</dbReference>
<evidence type="ECO:0000256" key="2">
    <source>
        <dbReference type="ARBA" id="ARBA00022448"/>
    </source>
</evidence>
<evidence type="ECO:0000256" key="6">
    <source>
        <dbReference type="SAM" id="Phobius"/>
    </source>
</evidence>
<proteinExistence type="predicted"/>
<feature type="transmembrane region" description="Helical" evidence="6">
    <location>
        <begin position="274"/>
        <end position="291"/>
    </location>
</feature>
<dbReference type="PRINTS" id="PR00176">
    <property type="entry name" value="NANEUSMPORT"/>
</dbReference>
<keyword evidence="5 6" id="KW-0472">Membrane</keyword>
<dbReference type="Proteomes" id="UP000000933">
    <property type="component" value="Chromosome"/>
</dbReference>
<dbReference type="InterPro" id="IPR000175">
    <property type="entry name" value="Na/ntran_symport"/>
</dbReference>
<reference evidence="8" key="2">
    <citation type="submission" date="2010-04" db="EMBL/GenBank/DDBJ databases">
        <title>Genome sequence of Salinibacter ruber M8.</title>
        <authorList>
            <consortium name="Genoscope"/>
        </authorList>
    </citation>
    <scope>NUCLEOTIDE SEQUENCE [LARGE SCALE GENOMIC DNA]</scope>
    <source>
        <strain evidence="8">M8</strain>
    </source>
</reference>
<evidence type="ECO:0000313" key="7">
    <source>
        <dbReference type="EMBL" id="CBH24012.1"/>
    </source>
</evidence>
<feature type="transmembrane region" description="Helical" evidence="6">
    <location>
        <begin position="488"/>
        <end position="513"/>
    </location>
</feature>
<accession>D5H7K7</accession>
<organism evidence="7 8">
    <name type="scientific">Salinibacter ruber (strain M8)</name>
    <dbReference type="NCBI Taxonomy" id="761659"/>
    <lineage>
        <taxon>Bacteria</taxon>
        <taxon>Pseudomonadati</taxon>
        <taxon>Rhodothermota</taxon>
        <taxon>Rhodothermia</taxon>
        <taxon>Rhodothermales</taxon>
        <taxon>Salinibacteraceae</taxon>
        <taxon>Salinibacter</taxon>
    </lineage>
</organism>
<dbReference type="NCBIfam" id="NF037979">
    <property type="entry name" value="Na_transp"/>
    <property type="match status" value="1"/>
</dbReference>
<dbReference type="CDD" id="cd10336">
    <property type="entry name" value="SLC6sbd_Tyt1-Like"/>
    <property type="match status" value="1"/>
</dbReference>
<feature type="transmembrane region" description="Helical" evidence="6">
    <location>
        <begin position="406"/>
        <end position="432"/>
    </location>
</feature>
<evidence type="ECO:0000313" key="8">
    <source>
        <dbReference type="Proteomes" id="UP000000933"/>
    </source>
</evidence>
<evidence type="ECO:0000256" key="3">
    <source>
        <dbReference type="ARBA" id="ARBA00022692"/>
    </source>
</evidence>
<evidence type="ECO:0000256" key="5">
    <source>
        <dbReference type="ARBA" id="ARBA00023136"/>
    </source>
</evidence>
<dbReference type="GO" id="GO:0016020">
    <property type="term" value="C:membrane"/>
    <property type="evidence" value="ECO:0007669"/>
    <property type="project" value="UniProtKB-SubCell"/>
</dbReference>
<feature type="transmembrane region" description="Helical" evidence="6">
    <location>
        <begin position="149"/>
        <end position="173"/>
    </location>
</feature>
<feature type="transmembrane region" description="Helical" evidence="6">
    <location>
        <begin position="444"/>
        <end position="468"/>
    </location>
</feature>
<dbReference type="Pfam" id="PF00209">
    <property type="entry name" value="SNF"/>
    <property type="match status" value="2"/>
</dbReference>
<feature type="transmembrane region" description="Helical" evidence="6">
    <location>
        <begin position="534"/>
        <end position="557"/>
    </location>
</feature>
<feature type="transmembrane region" description="Helical" evidence="6">
    <location>
        <begin position="311"/>
        <end position="340"/>
    </location>
</feature>
<evidence type="ECO:0000256" key="1">
    <source>
        <dbReference type="ARBA" id="ARBA00004141"/>
    </source>
</evidence>
<dbReference type="InterPro" id="IPR047218">
    <property type="entry name" value="YocR/YhdH-like"/>
</dbReference>
<dbReference type="KEGG" id="srm:SRM_01091"/>
<name>D5H7K7_SALRM</name>
<feature type="transmembrane region" description="Helical" evidence="6">
    <location>
        <begin position="242"/>
        <end position="262"/>
    </location>
</feature>